<evidence type="ECO:0000259" key="2">
    <source>
        <dbReference type="PROSITE" id="PS50943"/>
    </source>
</evidence>
<dbReference type="InterPro" id="IPR050807">
    <property type="entry name" value="TransReg_Diox_bact_type"/>
</dbReference>
<dbReference type="AlphaFoldDB" id="A0AAE9I8W3"/>
<dbReference type="InterPro" id="IPR010982">
    <property type="entry name" value="Lambda_DNA-bd_dom_sf"/>
</dbReference>
<organism evidence="3 4">
    <name type="scientific">Paenibacillus polymyxa</name>
    <name type="common">Bacillus polymyxa</name>
    <dbReference type="NCBI Taxonomy" id="1406"/>
    <lineage>
        <taxon>Bacteria</taxon>
        <taxon>Bacillati</taxon>
        <taxon>Bacillota</taxon>
        <taxon>Bacilli</taxon>
        <taxon>Bacillales</taxon>
        <taxon>Paenibacillaceae</taxon>
        <taxon>Paenibacillus</taxon>
    </lineage>
</organism>
<dbReference type="Proteomes" id="UP001055784">
    <property type="component" value="Chromosome"/>
</dbReference>
<dbReference type="SUPFAM" id="SSF47413">
    <property type="entry name" value="lambda repressor-like DNA-binding domains"/>
    <property type="match status" value="1"/>
</dbReference>
<dbReference type="RefSeq" id="WP_250259795.1">
    <property type="nucleotide sequence ID" value="NZ_CP097769.1"/>
</dbReference>
<dbReference type="Gene3D" id="1.10.260.40">
    <property type="entry name" value="lambda repressor-like DNA-binding domains"/>
    <property type="match status" value="1"/>
</dbReference>
<dbReference type="Pfam" id="PF01381">
    <property type="entry name" value="HTH_3"/>
    <property type="match status" value="1"/>
</dbReference>
<dbReference type="GO" id="GO:0003700">
    <property type="term" value="F:DNA-binding transcription factor activity"/>
    <property type="evidence" value="ECO:0007669"/>
    <property type="project" value="TreeGrafter"/>
</dbReference>
<evidence type="ECO:0000256" key="1">
    <source>
        <dbReference type="ARBA" id="ARBA00023125"/>
    </source>
</evidence>
<dbReference type="PROSITE" id="PS50943">
    <property type="entry name" value="HTH_CROC1"/>
    <property type="match status" value="1"/>
</dbReference>
<dbReference type="SMART" id="SM00530">
    <property type="entry name" value="HTH_XRE"/>
    <property type="match status" value="1"/>
</dbReference>
<evidence type="ECO:0000313" key="3">
    <source>
        <dbReference type="EMBL" id="URJ49210.1"/>
    </source>
</evidence>
<protein>
    <submittedName>
        <fullName evidence="3">Helix-turn-helix transcriptional regulator</fullName>
    </submittedName>
</protein>
<dbReference type="PANTHER" id="PTHR46797:SF24">
    <property type="entry name" value="DNA-BINDING PHAGE PROTEIN"/>
    <property type="match status" value="1"/>
</dbReference>
<name>A0AAE9I8W3_PAEPO</name>
<dbReference type="GO" id="GO:0003677">
    <property type="term" value="F:DNA binding"/>
    <property type="evidence" value="ECO:0007669"/>
    <property type="project" value="UniProtKB-KW"/>
</dbReference>
<dbReference type="CDD" id="cd00093">
    <property type="entry name" value="HTH_XRE"/>
    <property type="match status" value="1"/>
</dbReference>
<proteinExistence type="predicted"/>
<keyword evidence="1" id="KW-0238">DNA-binding</keyword>
<sequence length="127" mass="14624">MGIRITEYVGEQVRIIRKSKNYTQEQLGEKVGLPQPYIGGIERGERNISLDTLERILEALEVSPGEFFRGYNDNYFSENEKAKETVLINLSELLSKRPIRDIEMIQHLTSDVLATIDSHVKTENEKK</sequence>
<dbReference type="PANTHER" id="PTHR46797">
    <property type="entry name" value="HTH-TYPE TRANSCRIPTIONAL REGULATOR"/>
    <property type="match status" value="1"/>
</dbReference>
<evidence type="ECO:0000313" key="4">
    <source>
        <dbReference type="Proteomes" id="UP001055784"/>
    </source>
</evidence>
<gene>
    <name evidence="3" type="ORF">MF626_003553</name>
</gene>
<dbReference type="GO" id="GO:0005829">
    <property type="term" value="C:cytosol"/>
    <property type="evidence" value="ECO:0007669"/>
    <property type="project" value="TreeGrafter"/>
</dbReference>
<feature type="domain" description="HTH cro/C1-type" evidence="2">
    <location>
        <begin position="13"/>
        <end position="67"/>
    </location>
</feature>
<reference evidence="3" key="1">
    <citation type="submission" date="2022-11" db="EMBL/GenBank/DDBJ databases">
        <authorList>
            <person name="Vasilchenko N.G."/>
            <person name="Prazdnova E.V."/>
            <person name="Gorovtsov A.V."/>
            <person name="Chistyakov V.A."/>
            <person name="Pak M.L."/>
        </authorList>
    </citation>
    <scope>NUCLEOTIDE SEQUENCE</scope>
    <source>
        <strain evidence="3">R 4.5</strain>
    </source>
</reference>
<dbReference type="EMBL" id="CP097770">
    <property type="protein sequence ID" value="URJ49210.1"/>
    <property type="molecule type" value="Genomic_DNA"/>
</dbReference>
<dbReference type="InterPro" id="IPR001387">
    <property type="entry name" value="Cro/C1-type_HTH"/>
</dbReference>
<accession>A0AAE9I8W3</accession>